<dbReference type="Pfam" id="PF00641">
    <property type="entry name" value="Zn_ribbon_RanBP"/>
    <property type="match status" value="2"/>
</dbReference>
<dbReference type="EMBL" id="LR746271">
    <property type="protein sequence ID" value="CAA7400874.1"/>
    <property type="molecule type" value="Genomic_DNA"/>
</dbReference>
<feature type="domain" description="RanBP2-type" evidence="6">
    <location>
        <begin position="392"/>
        <end position="421"/>
    </location>
</feature>
<evidence type="ECO:0000256" key="4">
    <source>
        <dbReference type="PROSITE-ProRule" id="PRU00322"/>
    </source>
</evidence>
<dbReference type="PROSITE" id="PS01358">
    <property type="entry name" value="ZF_RANBP2_1"/>
    <property type="match status" value="2"/>
</dbReference>
<feature type="domain" description="RanBP2-type" evidence="6">
    <location>
        <begin position="359"/>
        <end position="388"/>
    </location>
</feature>
<dbReference type="InterPro" id="IPR001876">
    <property type="entry name" value="Znf_RanBP2"/>
</dbReference>
<dbReference type="PROSITE" id="PS50199">
    <property type="entry name" value="ZF_RANBP2_2"/>
    <property type="match status" value="3"/>
</dbReference>
<feature type="region of interest" description="Disordered" evidence="5">
    <location>
        <begin position="417"/>
        <end position="452"/>
    </location>
</feature>
<feature type="compositionally biased region" description="Basic and acidic residues" evidence="5">
    <location>
        <begin position="417"/>
        <end position="433"/>
    </location>
</feature>
<keyword evidence="2 4" id="KW-0863">Zinc-finger</keyword>
<evidence type="ECO:0000256" key="1">
    <source>
        <dbReference type="ARBA" id="ARBA00022723"/>
    </source>
</evidence>
<accession>A0A7I8KV72</accession>
<evidence type="ECO:0000259" key="6">
    <source>
        <dbReference type="PROSITE" id="PS50199"/>
    </source>
</evidence>
<dbReference type="SMART" id="SM00547">
    <property type="entry name" value="ZnF_RBZ"/>
    <property type="match status" value="3"/>
</dbReference>
<dbReference type="PANTHER" id="PTHR23111">
    <property type="entry name" value="ZINC FINGER PROTEIN"/>
    <property type="match status" value="1"/>
</dbReference>
<evidence type="ECO:0000313" key="8">
    <source>
        <dbReference type="Proteomes" id="UP000663760"/>
    </source>
</evidence>
<feature type="domain" description="RanBP2-type" evidence="6">
    <location>
        <begin position="320"/>
        <end position="349"/>
    </location>
</feature>
<dbReference type="GO" id="GO:0008270">
    <property type="term" value="F:zinc ion binding"/>
    <property type="evidence" value="ECO:0007669"/>
    <property type="project" value="UniProtKB-KW"/>
</dbReference>
<keyword evidence="8" id="KW-1185">Reference proteome</keyword>
<dbReference type="InterPro" id="IPR036443">
    <property type="entry name" value="Znf_RanBP2_sf"/>
</dbReference>
<dbReference type="Gene3D" id="4.10.1060.10">
    <property type="entry name" value="Zinc finger, RanBP2-type"/>
    <property type="match status" value="3"/>
</dbReference>
<dbReference type="GO" id="GO:0003729">
    <property type="term" value="F:mRNA binding"/>
    <property type="evidence" value="ECO:0007669"/>
    <property type="project" value="TreeGrafter"/>
</dbReference>
<evidence type="ECO:0000256" key="3">
    <source>
        <dbReference type="ARBA" id="ARBA00022833"/>
    </source>
</evidence>
<dbReference type="Proteomes" id="UP000663760">
    <property type="component" value="Chromosome 8"/>
</dbReference>
<dbReference type="GO" id="GO:0005737">
    <property type="term" value="C:cytoplasm"/>
    <property type="evidence" value="ECO:0007669"/>
    <property type="project" value="TreeGrafter"/>
</dbReference>
<sequence length="452" mass="50272">MAVPILLRLSSPCSSSALVFRSFYVKAFSSAAFDSPLLPRRTLFLGGAAAAGKVFRRRPRFPAIPSSSSAVATACSRFELYNTSSPPAGLDEGAEPAEPAGDPVPHQWPEWETFLEMLKTKGHFDGAISGNEEVDEGGGSGGGGAAVNSASADFNRVKIACLTFARERFDLLRSLPVEDIQAIVECGCPSIHRKPTNSGKRLRAYLMLNESDVCGGCSLRGSCDRANLVLKDEEGARTVDIVRIILCYAADPSLLSRFEASRRGHLEGSIRSLLSKLSKLSDTPVDPALREATRKRPSQKEQPRRSKASENARSQNVEMKRGDWVCSKCNFLNFSRNLRCMECGFDGPKRVDFGEVEMKKGDWTCPECQFMNFARNRECRRCQERRPQRELNPGEWECPSCDFLNYRRNKICLKCSHERPSEEPEEPSGEHLWKRPAASVGDRNQRRPTALR</sequence>
<name>A0A7I8KV72_SPIIN</name>
<feature type="region of interest" description="Disordered" evidence="5">
    <location>
        <begin position="285"/>
        <end position="316"/>
    </location>
</feature>
<dbReference type="PANTHER" id="PTHR23111:SF40">
    <property type="entry name" value="RNA-BINDING PROTEIN INVOLVED IN HETEROCHROMATIN ASSEMBLY-RELATED"/>
    <property type="match status" value="1"/>
</dbReference>
<dbReference type="Pfam" id="PF20864">
    <property type="entry name" value="Zn_ribbon_TEX13"/>
    <property type="match status" value="1"/>
</dbReference>
<protein>
    <recommendedName>
        <fullName evidence="6">RanBP2-type domain-containing protein</fullName>
    </recommendedName>
</protein>
<dbReference type="AlphaFoldDB" id="A0A7I8KV72"/>
<proteinExistence type="predicted"/>
<evidence type="ECO:0000256" key="2">
    <source>
        <dbReference type="ARBA" id="ARBA00022771"/>
    </source>
</evidence>
<organism evidence="7 8">
    <name type="scientific">Spirodela intermedia</name>
    <name type="common">Intermediate duckweed</name>
    <dbReference type="NCBI Taxonomy" id="51605"/>
    <lineage>
        <taxon>Eukaryota</taxon>
        <taxon>Viridiplantae</taxon>
        <taxon>Streptophyta</taxon>
        <taxon>Embryophyta</taxon>
        <taxon>Tracheophyta</taxon>
        <taxon>Spermatophyta</taxon>
        <taxon>Magnoliopsida</taxon>
        <taxon>Liliopsida</taxon>
        <taxon>Araceae</taxon>
        <taxon>Lemnoideae</taxon>
        <taxon>Spirodela</taxon>
    </lineage>
</organism>
<keyword evidence="1" id="KW-0479">Metal-binding</keyword>
<evidence type="ECO:0000313" key="7">
    <source>
        <dbReference type="EMBL" id="CAA7400874.1"/>
    </source>
</evidence>
<dbReference type="SUPFAM" id="SSF90209">
    <property type="entry name" value="Ran binding protein zinc finger-like"/>
    <property type="match status" value="3"/>
</dbReference>
<keyword evidence="3" id="KW-0862">Zinc</keyword>
<dbReference type="InterPro" id="IPR049534">
    <property type="entry name" value="TEX13A/C/D_Znf"/>
</dbReference>
<dbReference type="OrthoDB" id="448399at2759"/>
<reference evidence="7" key="1">
    <citation type="submission" date="2020-02" db="EMBL/GenBank/DDBJ databases">
        <authorList>
            <person name="Scholz U."/>
            <person name="Mascher M."/>
            <person name="Fiebig A."/>
        </authorList>
    </citation>
    <scope>NUCLEOTIDE SEQUENCE</scope>
</reference>
<gene>
    <name evidence="7" type="ORF">SI8410_08011552</name>
</gene>
<evidence type="ECO:0000256" key="5">
    <source>
        <dbReference type="SAM" id="MobiDB-lite"/>
    </source>
</evidence>
<feature type="compositionally biased region" description="Basic and acidic residues" evidence="5">
    <location>
        <begin position="288"/>
        <end position="310"/>
    </location>
</feature>